<evidence type="ECO:0000313" key="1">
    <source>
        <dbReference type="EMBL" id="POS85730.1"/>
    </source>
</evidence>
<dbReference type="EMBL" id="PEDP01000517">
    <property type="protein sequence ID" value="POS85730.1"/>
    <property type="molecule type" value="Genomic_DNA"/>
</dbReference>
<dbReference type="AlphaFoldDB" id="A0A2S4PUN4"/>
<gene>
    <name evidence="1" type="ORF">EPUL_004062</name>
</gene>
<dbReference type="GO" id="GO:0005634">
    <property type="term" value="C:nucleus"/>
    <property type="evidence" value="ECO:0007669"/>
    <property type="project" value="TreeGrafter"/>
</dbReference>
<proteinExistence type="predicted"/>
<dbReference type="STRING" id="225359.A0A2S4PUN4"/>
<comment type="caution">
    <text evidence="1">The sequence shown here is derived from an EMBL/GenBank/DDBJ whole genome shotgun (WGS) entry which is preliminary data.</text>
</comment>
<name>A0A2S4PUN4_9PEZI</name>
<dbReference type="GO" id="GO:0005737">
    <property type="term" value="C:cytoplasm"/>
    <property type="evidence" value="ECO:0007669"/>
    <property type="project" value="TreeGrafter"/>
</dbReference>
<keyword evidence="2" id="KW-1185">Reference proteome</keyword>
<dbReference type="Proteomes" id="UP000237438">
    <property type="component" value="Unassembled WGS sequence"/>
</dbReference>
<reference evidence="1 2" key="1">
    <citation type="submission" date="2017-10" db="EMBL/GenBank/DDBJ databases">
        <title>Development of genomic resources for the powdery mildew, Erysiphe pulchra.</title>
        <authorList>
            <person name="Wadl P.A."/>
            <person name="Mack B.M."/>
            <person name="Moore G."/>
            <person name="Beltz S.B."/>
        </authorList>
    </citation>
    <scope>NUCLEOTIDE SEQUENCE [LARGE SCALE GENOMIC DNA]</scope>
    <source>
        <strain evidence="1">Cflorida</strain>
    </source>
</reference>
<dbReference type="PANTHER" id="PTHR28086">
    <property type="entry name" value="UPF0662 PROTEIN YPL260W"/>
    <property type="match status" value="1"/>
</dbReference>
<feature type="non-terminal residue" evidence="1">
    <location>
        <position position="317"/>
    </location>
</feature>
<dbReference type="PANTHER" id="PTHR28086:SF1">
    <property type="entry name" value="CU(2+) SUPPRESSING AND BLEOMYCIN SENSITIVE PROTEIN 1"/>
    <property type="match status" value="1"/>
</dbReference>
<protein>
    <submittedName>
        <fullName evidence="1">Uncharacterized protein</fullName>
    </submittedName>
</protein>
<accession>A0A2S4PUN4</accession>
<dbReference type="OrthoDB" id="2011986at2759"/>
<sequence length="317" mass="36375">MKDLIYTLPAHKYEEQTILEDLQQVRDKLIVLKLDRSTYIKSPDITSLFDKTIKQLQLLHDARAPNQKSSNEADRMLDCCFQLLSLFFMTIGRNNEAPAAYALTSITRRFLDHSIEDGHFSNKDLVHISENLDKLIKIVKKAHGLYPNSFISLLSSQIDVCLNSVKELQSRLNWIDDDLKPVHEKLISTSSLISSANTRKNFSSLEILKFQSQLQNIDMQRVAGNFVAINGKVLEGSDEVGKLLDDCLTWSESSLERYYKSYSISHQLARAMLTHVWSLRKADLYDFQKELDIIDKSRVDGIFLDIDGNQAEPYVQR</sequence>
<organism evidence="1 2">
    <name type="scientific">Erysiphe pulchra</name>
    <dbReference type="NCBI Taxonomy" id="225359"/>
    <lineage>
        <taxon>Eukaryota</taxon>
        <taxon>Fungi</taxon>
        <taxon>Dikarya</taxon>
        <taxon>Ascomycota</taxon>
        <taxon>Pezizomycotina</taxon>
        <taxon>Leotiomycetes</taxon>
        <taxon>Erysiphales</taxon>
        <taxon>Erysiphaceae</taxon>
        <taxon>Erysiphe</taxon>
    </lineage>
</organism>
<dbReference type="InterPro" id="IPR018810">
    <property type="entry name" value="UPF0662"/>
</dbReference>
<dbReference type="Pfam" id="PF10303">
    <property type="entry name" value="DUF2408"/>
    <property type="match status" value="1"/>
</dbReference>
<evidence type="ECO:0000313" key="2">
    <source>
        <dbReference type="Proteomes" id="UP000237438"/>
    </source>
</evidence>